<gene>
    <name evidence="3" type="ORF">LSAA_14480</name>
</gene>
<evidence type="ECO:0000313" key="3">
    <source>
        <dbReference type="EMBL" id="CAF3023607.1"/>
    </source>
</evidence>
<feature type="domain" description="BHLH" evidence="2">
    <location>
        <begin position="15"/>
        <end position="49"/>
    </location>
</feature>
<keyword evidence="4" id="KW-1185">Reference proteome</keyword>
<accession>A0A7R8D4F9</accession>
<organism evidence="3 4">
    <name type="scientific">Lepeophtheirus salmonis</name>
    <name type="common">Salmon louse</name>
    <name type="synonym">Caligus salmonis</name>
    <dbReference type="NCBI Taxonomy" id="72036"/>
    <lineage>
        <taxon>Eukaryota</taxon>
        <taxon>Metazoa</taxon>
        <taxon>Ecdysozoa</taxon>
        <taxon>Arthropoda</taxon>
        <taxon>Crustacea</taxon>
        <taxon>Multicrustacea</taxon>
        <taxon>Hexanauplia</taxon>
        <taxon>Copepoda</taxon>
        <taxon>Siphonostomatoida</taxon>
        <taxon>Caligidae</taxon>
        <taxon>Lepeophtheirus</taxon>
    </lineage>
</organism>
<protein>
    <submittedName>
        <fullName evidence="3">(salmon louse) hypothetical protein</fullName>
    </submittedName>
</protein>
<feature type="region of interest" description="Disordered" evidence="1">
    <location>
        <begin position="76"/>
        <end position="103"/>
    </location>
</feature>
<dbReference type="Gene3D" id="4.10.280.10">
    <property type="entry name" value="Helix-loop-helix DNA-binding domain"/>
    <property type="match status" value="1"/>
</dbReference>
<dbReference type="Pfam" id="PF00010">
    <property type="entry name" value="HLH"/>
    <property type="match status" value="1"/>
</dbReference>
<feature type="compositionally biased region" description="Acidic residues" evidence="1">
    <location>
        <begin position="89"/>
        <end position="103"/>
    </location>
</feature>
<dbReference type="GO" id="GO:0046983">
    <property type="term" value="F:protein dimerization activity"/>
    <property type="evidence" value="ECO:0007669"/>
    <property type="project" value="InterPro"/>
</dbReference>
<proteinExistence type="predicted"/>
<dbReference type="InterPro" id="IPR036638">
    <property type="entry name" value="HLH_DNA-bd_sf"/>
</dbReference>
<reference evidence="3" key="1">
    <citation type="submission" date="2021-02" db="EMBL/GenBank/DDBJ databases">
        <authorList>
            <person name="Bekaert M."/>
        </authorList>
    </citation>
    <scope>NUCLEOTIDE SEQUENCE</scope>
    <source>
        <strain evidence="3">IoA-00</strain>
    </source>
</reference>
<dbReference type="EMBL" id="HG994587">
    <property type="protein sequence ID" value="CAF3023607.1"/>
    <property type="molecule type" value="Genomic_DNA"/>
</dbReference>
<name>A0A7R8D4F9_LEPSM</name>
<dbReference type="AlphaFoldDB" id="A0A7R8D4F9"/>
<evidence type="ECO:0000256" key="1">
    <source>
        <dbReference type="SAM" id="MobiDB-lite"/>
    </source>
</evidence>
<evidence type="ECO:0000313" key="4">
    <source>
        <dbReference type="Proteomes" id="UP000675881"/>
    </source>
</evidence>
<dbReference type="InterPro" id="IPR011598">
    <property type="entry name" value="bHLH_dom"/>
</dbReference>
<dbReference type="Proteomes" id="UP000675881">
    <property type="component" value="Chromosome 8"/>
</dbReference>
<sequence>MVIRMKKSYVDTKAEFRRLKTILPSIRRKDNVSKLDIILEAIKYIDDLQDQLMDRLSERRHVVSLLSLGAEVRMEENGDGVNSRGCSSSEDEEEEVEDLPNSL</sequence>
<dbReference type="SUPFAM" id="SSF47459">
    <property type="entry name" value="HLH, helix-loop-helix DNA-binding domain"/>
    <property type="match status" value="1"/>
</dbReference>
<evidence type="ECO:0000259" key="2">
    <source>
        <dbReference type="Pfam" id="PF00010"/>
    </source>
</evidence>